<feature type="transmembrane region" description="Helical" evidence="1">
    <location>
        <begin position="15"/>
        <end position="34"/>
    </location>
</feature>
<keyword evidence="3" id="KW-1185">Reference proteome</keyword>
<dbReference type="InterPro" id="IPR019253">
    <property type="entry name" value="DUF2244_TM"/>
</dbReference>
<evidence type="ECO:0000256" key="1">
    <source>
        <dbReference type="SAM" id="Phobius"/>
    </source>
</evidence>
<feature type="transmembrane region" description="Helical" evidence="1">
    <location>
        <begin position="41"/>
        <end position="61"/>
    </location>
</feature>
<reference evidence="3" key="1">
    <citation type="submission" date="2017-05" db="EMBL/GenBank/DDBJ databases">
        <authorList>
            <person name="Lin X."/>
        </authorList>
    </citation>
    <scope>NUCLEOTIDE SEQUENCE [LARGE SCALE GENOMIC DNA]</scope>
    <source>
        <strain evidence="3">JLT2012</strain>
    </source>
</reference>
<gene>
    <name evidence="2" type="ORF">B5C34_06250</name>
</gene>
<keyword evidence="1" id="KW-1133">Transmembrane helix</keyword>
<name>A0A219B422_9SPHN</name>
<dbReference type="RefSeq" id="WP_088711892.1">
    <property type="nucleotide sequence ID" value="NZ_NFZT01000001.1"/>
</dbReference>
<evidence type="ECO:0000313" key="2">
    <source>
        <dbReference type="EMBL" id="OWV33105.1"/>
    </source>
</evidence>
<evidence type="ECO:0008006" key="4">
    <source>
        <dbReference type="Google" id="ProtNLM"/>
    </source>
</evidence>
<protein>
    <recommendedName>
        <fullName evidence="4">Integral membrane protein</fullName>
    </recommendedName>
</protein>
<organism evidence="2 3">
    <name type="scientific">Pacificimonas flava</name>
    <dbReference type="NCBI Taxonomy" id="1234595"/>
    <lineage>
        <taxon>Bacteria</taxon>
        <taxon>Pseudomonadati</taxon>
        <taxon>Pseudomonadota</taxon>
        <taxon>Alphaproteobacteria</taxon>
        <taxon>Sphingomonadales</taxon>
        <taxon>Sphingosinicellaceae</taxon>
        <taxon>Pacificimonas</taxon>
    </lineage>
</organism>
<proteinExistence type="predicted"/>
<dbReference type="EMBL" id="NFZT01000001">
    <property type="protein sequence ID" value="OWV33105.1"/>
    <property type="molecule type" value="Genomic_DNA"/>
</dbReference>
<sequence>MATDFDLTLRPPPPLPLGSAKLVIGVTAFVMLFAGLRFLLLGAWLVLPFLLVDLALLVWAFRSSRTAARAFERLRLAGQELVVERTDPHGRTRRWTLPRSWTRVELERHAPQDRLWLRHKRKRMLIGKHLNRRERREVYDVLARALNG</sequence>
<dbReference type="AlphaFoldDB" id="A0A219B422"/>
<dbReference type="Pfam" id="PF10003">
    <property type="entry name" value="DUF2244"/>
    <property type="match status" value="1"/>
</dbReference>
<evidence type="ECO:0000313" key="3">
    <source>
        <dbReference type="Proteomes" id="UP000198462"/>
    </source>
</evidence>
<accession>A0A219B422</accession>
<dbReference type="Proteomes" id="UP000198462">
    <property type="component" value="Unassembled WGS sequence"/>
</dbReference>
<dbReference type="OrthoDB" id="9808190at2"/>
<keyword evidence="1" id="KW-0812">Transmembrane</keyword>
<keyword evidence="1" id="KW-0472">Membrane</keyword>
<comment type="caution">
    <text evidence="2">The sequence shown here is derived from an EMBL/GenBank/DDBJ whole genome shotgun (WGS) entry which is preliminary data.</text>
</comment>